<dbReference type="GO" id="GO:0004017">
    <property type="term" value="F:AMP kinase activity"/>
    <property type="evidence" value="ECO:0007669"/>
    <property type="project" value="UniProtKB-UniRule"/>
</dbReference>
<dbReference type="SUPFAM" id="SSF52540">
    <property type="entry name" value="P-loop containing nucleoside triphosphate hydrolases"/>
    <property type="match status" value="1"/>
</dbReference>
<keyword evidence="7 12" id="KW-0808">Transferase</keyword>
<dbReference type="AlphaFoldDB" id="A0A031LP16"/>
<dbReference type="HAMAP" id="MF_00234">
    <property type="entry name" value="Adenylate_kinase_AdkA"/>
    <property type="match status" value="1"/>
</dbReference>
<accession>A0A031LP16</accession>
<evidence type="ECO:0000256" key="7">
    <source>
        <dbReference type="ARBA" id="ARBA00022679"/>
    </source>
</evidence>
<dbReference type="GO" id="GO:0005737">
    <property type="term" value="C:cytoplasm"/>
    <property type="evidence" value="ECO:0007669"/>
    <property type="project" value="UniProtKB-SubCell"/>
</dbReference>
<feature type="binding site" evidence="12">
    <location>
        <begin position="8"/>
        <end position="16"/>
    </location>
    <ligand>
        <name>ATP</name>
        <dbReference type="ChEBI" id="CHEBI:30616"/>
    </ligand>
</feature>
<dbReference type="RefSeq" id="WP_048100017.1">
    <property type="nucleotide sequence ID" value="NZ_JFZT01000047.1"/>
</dbReference>
<evidence type="ECO:0000256" key="4">
    <source>
        <dbReference type="ARBA" id="ARBA00012955"/>
    </source>
</evidence>
<evidence type="ECO:0000256" key="9">
    <source>
        <dbReference type="ARBA" id="ARBA00022777"/>
    </source>
</evidence>
<dbReference type="InterPro" id="IPR023477">
    <property type="entry name" value="Adenylate_kinase_AdkA"/>
</dbReference>
<dbReference type="NCBIfam" id="NF003122">
    <property type="entry name" value="PRK04040.1"/>
    <property type="match status" value="1"/>
</dbReference>
<comment type="caution">
    <text evidence="13">The sequence shown here is derived from an EMBL/GenBank/DDBJ whole genome shotgun (WGS) entry which is preliminary data.</text>
</comment>
<evidence type="ECO:0000256" key="3">
    <source>
        <dbReference type="ARBA" id="ARBA00007088"/>
    </source>
</evidence>
<organism evidence="13 14">
    <name type="scientific">Candidatus Acidianus copahuensis</name>
    <dbReference type="NCBI Taxonomy" id="1160895"/>
    <lineage>
        <taxon>Archaea</taxon>
        <taxon>Thermoproteota</taxon>
        <taxon>Thermoprotei</taxon>
        <taxon>Sulfolobales</taxon>
        <taxon>Sulfolobaceae</taxon>
        <taxon>Acidianus</taxon>
    </lineage>
</organism>
<comment type="similarity">
    <text evidence="3 12">Belongs to the archaeal adenylate kinase family.</text>
</comment>
<evidence type="ECO:0000256" key="2">
    <source>
        <dbReference type="ARBA" id="ARBA00004496"/>
    </source>
</evidence>
<proteinExistence type="inferred from homology"/>
<evidence type="ECO:0000313" key="13">
    <source>
        <dbReference type="EMBL" id="EZQ03839.1"/>
    </source>
</evidence>
<evidence type="ECO:0000256" key="5">
    <source>
        <dbReference type="ARBA" id="ARBA00019926"/>
    </source>
</evidence>
<dbReference type="STRING" id="1160895.CM19_08965"/>
<protein>
    <recommendedName>
        <fullName evidence="5 12">Adenylate kinase</fullName>
        <shortName evidence="12">AK</shortName>
        <ecNumber evidence="4 12">2.7.4.3</ecNumber>
    </recommendedName>
    <alternativeName>
        <fullName evidence="11 12">ATP-AMP transphosphorylase</fullName>
    </alternativeName>
</protein>
<evidence type="ECO:0000256" key="11">
    <source>
        <dbReference type="ARBA" id="ARBA00033336"/>
    </source>
</evidence>
<keyword evidence="14" id="KW-1185">Reference proteome</keyword>
<dbReference type="Pfam" id="PF13207">
    <property type="entry name" value="AAA_17"/>
    <property type="match status" value="1"/>
</dbReference>
<evidence type="ECO:0000256" key="1">
    <source>
        <dbReference type="ARBA" id="ARBA00000582"/>
    </source>
</evidence>
<dbReference type="EC" id="2.7.4.3" evidence="4 12"/>
<keyword evidence="6 12" id="KW-0963">Cytoplasm</keyword>
<keyword evidence="8 12" id="KW-0547">Nucleotide-binding</keyword>
<keyword evidence="9 12" id="KW-0418">Kinase</keyword>
<dbReference type="OrthoDB" id="26198at2157"/>
<evidence type="ECO:0000256" key="10">
    <source>
        <dbReference type="ARBA" id="ARBA00022840"/>
    </source>
</evidence>
<gene>
    <name evidence="12" type="primary">adkA</name>
    <name evidence="13" type="ORF">CM19_08965</name>
</gene>
<dbReference type="EMBL" id="JFZT01000047">
    <property type="protein sequence ID" value="EZQ03839.1"/>
    <property type="molecule type" value="Genomic_DNA"/>
</dbReference>
<dbReference type="InterPro" id="IPR027417">
    <property type="entry name" value="P-loop_NTPase"/>
</dbReference>
<evidence type="ECO:0000256" key="6">
    <source>
        <dbReference type="ARBA" id="ARBA00022490"/>
    </source>
</evidence>
<sequence length="195" mass="21575">MKIGIVTGIPGVGKTTVLSKVSEILKENKVRFKIMNYGDYMLNSALQGQYVSNRDEMRKLPLSTQRELQLIAAKKIVEESITLGEEGIAFVDTHAIIKTPSGYLPGLPRHIVEILSPRVIFLLESDPQNIINRQSKDRERIRSDYNDINVISETMDFARYAAVASAVLVGASVKVVNNREGDPSIAAKEIISSMS</sequence>
<evidence type="ECO:0000256" key="8">
    <source>
        <dbReference type="ARBA" id="ARBA00022741"/>
    </source>
</evidence>
<reference evidence="13 14" key="1">
    <citation type="submission" date="2014-03" db="EMBL/GenBank/DDBJ databases">
        <title>Draft genome sequence of the novel thermoacidophilic archaea Acidianus copahuensis ALE1 strain, isolated from Copahue volcanic area in Neuquen Argentina.</title>
        <authorList>
            <person name="Urbieta M.S."/>
            <person name="Rascovan N."/>
            <person name="Castro C."/>
            <person name="Revale S."/>
            <person name="Giaveno M.A."/>
            <person name="Vazquez M.P."/>
            <person name="Donati E.R."/>
        </authorList>
    </citation>
    <scope>NUCLEOTIDE SEQUENCE [LARGE SCALE GENOMIC DNA]</scope>
    <source>
        <strain evidence="13 14">ALE1</strain>
    </source>
</reference>
<dbReference type="Proteomes" id="UP000024332">
    <property type="component" value="Unassembled WGS sequence"/>
</dbReference>
<name>A0A031LP16_9CREN</name>
<dbReference type="Gene3D" id="3.40.50.300">
    <property type="entry name" value="P-loop containing nucleotide triphosphate hydrolases"/>
    <property type="match status" value="1"/>
</dbReference>
<comment type="catalytic activity">
    <reaction evidence="1 12">
        <text>AMP + ATP = 2 ADP</text>
        <dbReference type="Rhea" id="RHEA:12973"/>
        <dbReference type="ChEBI" id="CHEBI:30616"/>
        <dbReference type="ChEBI" id="CHEBI:456215"/>
        <dbReference type="ChEBI" id="CHEBI:456216"/>
        <dbReference type="EC" id="2.7.4.3"/>
    </reaction>
</comment>
<comment type="subcellular location">
    <subcellularLocation>
        <location evidence="2 12">Cytoplasm</location>
    </subcellularLocation>
</comment>
<evidence type="ECO:0000313" key="14">
    <source>
        <dbReference type="Proteomes" id="UP000024332"/>
    </source>
</evidence>
<keyword evidence="10 12" id="KW-0067">ATP-binding</keyword>
<dbReference type="GO" id="GO:0005524">
    <property type="term" value="F:ATP binding"/>
    <property type="evidence" value="ECO:0007669"/>
    <property type="project" value="UniProtKB-UniRule"/>
</dbReference>
<evidence type="ECO:0000256" key="12">
    <source>
        <dbReference type="HAMAP-Rule" id="MF_00234"/>
    </source>
</evidence>